<reference evidence="1" key="1">
    <citation type="submission" date="2021-03" db="EMBL/GenBank/DDBJ databases">
        <authorList>
            <person name="Kanchanasin P."/>
            <person name="Saeng-In P."/>
            <person name="Phongsopitanun W."/>
            <person name="Yuki M."/>
            <person name="Kudo T."/>
            <person name="Ohkuma M."/>
            <person name="Tanasupawat S."/>
        </authorList>
    </citation>
    <scope>NUCLEOTIDE SEQUENCE</scope>
    <source>
        <strain evidence="1">GKU 128</strain>
    </source>
</reference>
<dbReference type="GO" id="GO:0033969">
    <property type="term" value="F:gamma-glutamyl-gamma-aminobutyrate hydrolase activity"/>
    <property type="evidence" value="ECO:0007669"/>
    <property type="project" value="TreeGrafter"/>
</dbReference>
<name>A0A939T694_9ACTN</name>
<evidence type="ECO:0000313" key="1">
    <source>
        <dbReference type="EMBL" id="MBO2448012.1"/>
    </source>
</evidence>
<dbReference type="InterPro" id="IPR011697">
    <property type="entry name" value="Peptidase_C26"/>
</dbReference>
<evidence type="ECO:0000313" key="2">
    <source>
        <dbReference type="Proteomes" id="UP000669179"/>
    </source>
</evidence>
<proteinExistence type="predicted"/>
<accession>A0A939T694</accession>
<dbReference type="GO" id="GO:0006598">
    <property type="term" value="P:polyamine catabolic process"/>
    <property type="evidence" value="ECO:0007669"/>
    <property type="project" value="TreeGrafter"/>
</dbReference>
<organism evidence="1 2">
    <name type="scientific">Actinomadura barringtoniae</name>
    <dbReference type="NCBI Taxonomy" id="1427535"/>
    <lineage>
        <taxon>Bacteria</taxon>
        <taxon>Bacillati</taxon>
        <taxon>Actinomycetota</taxon>
        <taxon>Actinomycetes</taxon>
        <taxon>Streptosporangiales</taxon>
        <taxon>Thermomonosporaceae</taxon>
        <taxon>Actinomadura</taxon>
    </lineage>
</organism>
<dbReference type="EMBL" id="JAGEOJ010000005">
    <property type="protein sequence ID" value="MBO2448012.1"/>
    <property type="molecule type" value="Genomic_DNA"/>
</dbReference>
<dbReference type="CDD" id="cd01745">
    <property type="entry name" value="GATase1_2"/>
    <property type="match status" value="1"/>
</dbReference>
<sequence>MAAMRPSTTSRPVIGITCYVEPARFTVWDMKAALLPFSYIDQVERAGGQPVILPPVGDPACTLDRLDGLILAGGGDMNPAAYGEAPHESVTHVRDFRDDAELSLVRAALDRDLPFLGICRGLEVLNVALGGSLLQHLPDKVGTTVHSPAPGEYGLHPVRVEPGTRVAAATGVTATGVTEAQVAHYHHQSIDRLGEGMVATAWAPDGVIEAAELPGRPFALGVQWHPEVGDDPTLFTSFIGAAQHLA</sequence>
<dbReference type="PANTHER" id="PTHR43235:SF1">
    <property type="entry name" value="GLUTAMINE AMIDOTRANSFERASE PB2B2.05-RELATED"/>
    <property type="match status" value="1"/>
</dbReference>
<keyword evidence="1" id="KW-0378">Hydrolase</keyword>
<dbReference type="Gene3D" id="3.40.50.880">
    <property type="match status" value="1"/>
</dbReference>
<protein>
    <submittedName>
        <fullName evidence="1">Gamma-glutamyl-gamma-aminobutyrate hydrolase family protein</fullName>
    </submittedName>
</protein>
<keyword evidence="2" id="KW-1185">Reference proteome</keyword>
<dbReference type="InterPro" id="IPR029062">
    <property type="entry name" value="Class_I_gatase-like"/>
</dbReference>
<dbReference type="PANTHER" id="PTHR43235">
    <property type="entry name" value="GLUTAMINE AMIDOTRANSFERASE PB2B2.05-RELATED"/>
    <property type="match status" value="1"/>
</dbReference>
<dbReference type="SUPFAM" id="SSF52317">
    <property type="entry name" value="Class I glutamine amidotransferase-like"/>
    <property type="match status" value="1"/>
</dbReference>
<dbReference type="Pfam" id="PF07722">
    <property type="entry name" value="Peptidase_C26"/>
    <property type="match status" value="1"/>
</dbReference>
<dbReference type="InterPro" id="IPR044668">
    <property type="entry name" value="PuuD-like"/>
</dbReference>
<dbReference type="PROSITE" id="PS51273">
    <property type="entry name" value="GATASE_TYPE_1"/>
    <property type="match status" value="1"/>
</dbReference>
<gene>
    <name evidence="1" type="ORF">J4573_12990</name>
</gene>
<dbReference type="GO" id="GO:0005829">
    <property type="term" value="C:cytosol"/>
    <property type="evidence" value="ECO:0007669"/>
    <property type="project" value="TreeGrafter"/>
</dbReference>
<dbReference type="AlphaFoldDB" id="A0A939T694"/>
<dbReference type="Proteomes" id="UP000669179">
    <property type="component" value="Unassembled WGS sequence"/>
</dbReference>
<comment type="caution">
    <text evidence="1">The sequence shown here is derived from an EMBL/GenBank/DDBJ whole genome shotgun (WGS) entry which is preliminary data.</text>
</comment>